<dbReference type="InterPro" id="IPR002575">
    <property type="entry name" value="Aminoglycoside_PTrfase"/>
</dbReference>
<sequence length="239" mass="26052">MWGAETQDHVARHGRGLAPAVVPTRDGELAVNLGSCRLSVSEWVDGRQLGEAPEGWSAAGRALGRLHRITRSDHEFGIPVDAAVDEIRAQVSRLPFAGRAVDLVRRIQDMPLIPVSTIHGEPAASNLLHVGPDSAVLLDWDESGYGPVVLDLGFPLINEFLSHDLRFNGAAARAFYGAYRREAGFLPTSAGGIFTAALFHALRSMMFHDLEARWRRIVHAVDHEQELINATLTPTNDSA</sequence>
<dbReference type="Gene3D" id="3.90.1200.10">
    <property type="match status" value="1"/>
</dbReference>
<comment type="caution">
    <text evidence="2">The sequence shown here is derived from an EMBL/GenBank/DDBJ whole genome shotgun (WGS) entry which is preliminary data.</text>
</comment>
<accession>A0A4R5CLL6</accession>
<organism evidence="2 3">
    <name type="scientific">Jiangella asiatica</name>
    <dbReference type="NCBI Taxonomy" id="2530372"/>
    <lineage>
        <taxon>Bacteria</taxon>
        <taxon>Bacillati</taxon>
        <taxon>Actinomycetota</taxon>
        <taxon>Actinomycetes</taxon>
        <taxon>Jiangellales</taxon>
        <taxon>Jiangellaceae</taxon>
        <taxon>Jiangella</taxon>
    </lineage>
</organism>
<keyword evidence="3" id="KW-1185">Reference proteome</keyword>
<dbReference type="AlphaFoldDB" id="A0A4R5CLL6"/>
<gene>
    <name evidence="2" type="ORF">E1269_26435</name>
</gene>
<reference evidence="2 3" key="1">
    <citation type="submission" date="2019-03" db="EMBL/GenBank/DDBJ databases">
        <title>Draft genome sequences of novel Actinobacteria.</title>
        <authorList>
            <person name="Sahin N."/>
            <person name="Ay H."/>
            <person name="Saygin H."/>
        </authorList>
    </citation>
    <scope>NUCLEOTIDE SEQUENCE [LARGE SCALE GENOMIC DNA]</scope>
    <source>
        <strain evidence="2 3">5K138</strain>
    </source>
</reference>
<proteinExistence type="predicted"/>
<dbReference type="OrthoDB" id="30633at2"/>
<feature type="domain" description="Aminoglycoside phosphotransferase" evidence="1">
    <location>
        <begin position="7"/>
        <end position="183"/>
    </location>
</feature>
<dbReference type="SUPFAM" id="SSF56112">
    <property type="entry name" value="Protein kinase-like (PK-like)"/>
    <property type="match status" value="1"/>
</dbReference>
<dbReference type="RefSeq" id="WP_131900225.1">
    <property type="nucleotide sequence ID" value="NZ_SMKZ01000054.1"/>
</dbReference>
<name>A0A4R5CLL6_9ACTN</name>
<protein>
    <recommendedName>
        <fullName evidence="1">Aminoglycoside phosphotransferase domain-containing protein</fullName>
    </recommendedName>
</protein>
<dbReference type="EMBL" id="SMKZ01000054">
    <property type="protein sequence ID" value="TDE00157.1"/>
    <property type="molecule type" value="Genomic_DNA"/>
</dbReference>
<dbReference type="Pfam" id="PF01636">
    <property type="entry name" value="APH"/>
    <property type="match status" value="1"/>
</dbReference>
<evidence type="ECO:0000259" key="1">
    <source>
        <dbReference type="Pfam" id="PF01636"/>
    </source>
</evidence>
<dbReference type="InParanoid" id="A0A4R5CLL6"/>
<dbReference type="InterPro" id="IPR011009">
    <property type="entry name" value="Kinase-like_dom_sf"/>
</dbReference>
<evidence type="ECO:0000313" key="3">
    <source>
        <dbReference type="Proteomes" id="UP000294739"/>
    </source>
</evidence>
<evidence type="ECO:0000313" key="2">
    <source>
        <dbReference type="EMBL" id="TDE00157.1"/>
    </source>
</evidence>
<dbReference type="Proteomes" id="UP000294739">
    <property type="component" value="Unassembled WGS sequence"/>
</dbReference>